<comment type="caution">
    <text evidence="2">The sequence shown here is derived from an EMBL/GenBank/DDBJ whole genome shotgun (WGS) entry which is preliminary data.</text>
</comment>
<evidence type="ECO:0000256" key="1">
    <source>
        <dbReference type="SAM" id="MobiDB-lite"/>
    </source>
</evidence>
<dbReference type="EMBL" id="LXQA010306947">
    <property type="protein sequence ID" value="MCI42635.1"/>
    <property type="molecule type" value="Genomic_DNA"/>
</dbReference>
<protein>
    <submittedName>
        <fullName evidence="2">Uncharacterized protein</fullName>
    </submittedName>
</protein>
<sequence length="70" mass="7127">MGCPSCESTAPMATEEASVSTTKVLEKSGSTNTGVEVILFFNDVNAASAAVLHVNLLELNKSVSGAARVA</sequence>
<dbReference type="AlphaFoldDB" id="A0A392S412"/>
<dbReference type="Proteomes" id="UP000265520">
    <property type="component" value="Unassembled WGS sequence"/>
</dbReference>
<name>A0A392S412_9FABA</name>
<reference evidence="2 3" key="1">
    <citation type="journal article" date="2018" name="Front. Plant Sci.">
        <title>Red Clover (Trifolium pratense) and Zigzag Clover (T. medium) - A Picture of Genomic Similarities and Differences.</title>
        <authorList>
            <person name="Dluhosova J."/>
            <person name="Istvanek J."/>
            <person name="Nedelnik J."/>
            <person name="Repkova J."/>
        </authorList>
    </citation>
    <scope>NUCLEOTIDE SEQUENCE [LARGE SCALE GENOMIC DNA]</scope>
    <source>
        <strain evidence="3">cv. 10/8</strain>
        <tissue evidence="2">Leaf</tissue>
    </source>
</reference>
<evidence type="ECO:0000313" key="2">
    <source>
        <dbReference type="EMBL" id="MCI42635.1"/>
    </source>
</evidence>
<proteinExistence type="predicted"/>
<feature type="region of interest" description="Disordered" evidence="1">
    <location>
        <begin position="1"/>
        <end position="21"/>
    </location>
</feature>
<organism evidence="2 3">
    <name type="scientific">Trifolium medium</name>
    <dbReference type="NCBI Taxonomy" id="97028"/>
    <lineage>
        <taxon>Eukaryota</taxon>
        <taxon>Viridiplantae</taxon>
        <taxon>Streptophyta</taxon>
        <taxon>Embryophyta</taxon>
        <taxon>Tracheophyta</taxon>
        <taxon>Spermatophyta</taxon>
        <taxon>Magnoliopsida</taxon>
        <taxon>eudicotyledons</taxon>
        <taxon>Gunneridae</taxon>
        <taxon>Pentapetalae</taxon>
        <taxon>rosids</taxon>
        <taxon>fabids</taxon>
        <taxon>Fabales</taxon>
        <taxon>Fabaceae</taxon>
        <taxon>Papilionoideae</taxon>
        <taxon>50 kb inversion clade</taxon>
        <taxon>NPAAA clade</taxon>
        <taxon>Hologalegina</taxon>
        <taxon>IRL clade</taxon>
        <taxon>Trifolieae</taxon>
        <taxon>Trifolium</taxon>
    </lineage>
</organism>
<evidence type="ECO:0000313" key="3">
    <source>
        <dbReference type="Proteomes" id="UP000265520"/>
    </source>
</evidence>
<accession>A0A392S412</accession>
<keyword evidence="3" id="KW-1185">Reference proteome</keyword>